<dbReference type="AlphaFoldDB" id="A0A3P2RIQ0"/>
<proteinExistence type="predicted"/>
<keyword evidence="1" id="KW-0472">Membrane</keyword>
<dbReference type="Proteomes" id="UP000275836">
    <property type="component" value="Unassembled WGS sequence"/>
</dbReference>
<keyword evidence="1" id="KW-1133">Transmembrane helix</keyword>
<accession>A0A3P2RIQ0</accession>
<organism evidence="2 3">
    <name type="scientific">Weissella viridescens</name>
    <name type="common">Lactobacillus viridescens</name>
    <dbReference type="NCBI Taxonomy" id="1629"/>
    <lineage>
        <taxon>Bacteria</taxon>
        <taxon>Bacillati</taxon>
        <taxon>Bacillota</taxon>
        <taxon>Bacilli</taxon>
        <taxon>Lactobacillales</taxon>
        <taxon>Lactobacillaceae</taxon>
        <taxon>Weissella</taxon>
    </lineage>
</organism>
<evidence type="ECO:0000256" key="1">
    <source>
        <dbReference type="SAM" id="Phobius"/>
    </source>
</evidence>
<evidence type="ECO:0000313" key="3">
    <source>
        <dbReference type="Proteomes" id="UP000275836"/>
    </source>
</evidence>
<feature type="transmembrane region" description="Helical" evidence="1">
    <location>
        <begin position="36"/>
        <end position="53"/>
    </location>
</feature>
<dbReference type="EMBL" id="RHGY01000015">
    <property type="protein sequence ID" value="RRG17328.1"/>
    <property type="molecule type" value="Genomic_DNA"/>
</dbReference>
<comment type="caution">
    <text evidence="2">The sequence shown here is derived from an EMBL/GenBank/DDBJ whole genome shotgun (WGS) entry which is preliminary data.</text>
</comment>
<reference evidence="2 3" key="1">
    <citation type="submission" date="2018-10" db="EMBL/GenBank/DDBJ databases">
        <title>Draft genome sequence of Weissella viridescens UCO-SMC3.</title>
        <authorList>
            <person name="Garcia-Cancino A."/>
            <person name="Espinoza-Monje M."/>
            <person name="Albarracin L."/>
            <person name="Garcia-Castillo V."/>
            <person name="Campos-Martin J."/>
            <person name="Nakano Y."/>
            <person name="Guitierrez-Zamorano C."/>
            <person name="Ikeda-Ohtsubo W."/>
            <person name="Morita H."/>
            <person name="Kitazawa H."/>
            <person name="Villena J."/>
        </authorList>
    </citation>
    <scope>NUCLEOTIDE SEQUENCE [LARGE SCALE GENOMIC DNA]</scope>
    <source>
        <strain evidence="2 3">UCO-SMC3</strain>
    </source>
</reference>
<name>A0A3P2RIQ0_WEIVI</name>
<protein>
    <submittedName>
        <fullName evidence="2">Uncharacterized protein</fullName>
    </submittedName>
</protein>
<sequence>MHRQDVDKYFKATFQNKYINKGQIGRCVREKHVAEIIGNVLLVNFGVISIWCFKHDLMEVESL</sequence>
<evidence type="ECO:0000313" key="2">
    <source>
        <dbReference type="EMBL" id="RRG17328.1"/>
    </source>
</evidence>
<gene>
    <name evidence="2" type="ORF">D3P96_08335</name>
</gene>
<keyword evidence="1" id="KW-0812">Transmembrane</keyword>